<dbReference type="EMBL" id="JAAKFY010000009">
    <property type="protein sequence ID" value="KAF3852518.1"/>
    <property type="molecule type" value="Genomic_DNA"/>
</dbReference>
<accession>A0A7J5YWP1</accession>
<evidence type="ECO:0000313" key="2">
    <source>
        <dbReference type="Proteomes" id="UP000518266"/>
    </source>
</evidence>
<feature type="non-terminal residue" evidence="1">
    <location>
        <position position="1"/>
    </location>
</feature>
<evidence type="ECO:0000313" key="1">
    <source>
        <dbReference type="EMBL" id="KAF3852518.1"/>
    </source>
</evidence>
<sequence length="130" mass="14819">EEEEEKQKKSAAVCGFTHKVSPFCFTGIAAGRANRLFTVYFNRLGWAAHERLVLQKEVYVLDICWWTSILQAYRSLEGLIIATLGCASCCRSDIQQERHFQGSRRRISGLHQCFNYLTIPAGQCQASDHF</sequence>
<protein>
    <submittedName>
        <fullName evidence="1">Uncharacterized protein</fullName>
    </submittedName>
</protein>
<organism evidence="1 2">
    <name type="scientific">Dissostichus mawsoni</name>
    <name type="common">Antarctic cod</name>
    <dbReference type="NCBI Taxonomy" id="36200"/>
    <lineage>
        <taxon>Eukaryota</taxon>
        <taxon>Metazoa</taxon>
        <taxon>Chordata</taxon>
        <taxon>Craniata</taxon>
        <taxon>Vertebrata</taxon>
        <taxon>Euteleostomi</taxon>
        <taxon>Actinopterygii</taxon>
        <taxon>Neopterygii</taxon>
        <taxon>Teleostei</taxon>
        <taxon>Neoteleostei</taxon>
        <taxon>Acanthomorphata</taxon>
        <taxon>Eupercaria</taxon>
        <taxon>Perciformes</taxon>
        <taxon>Notothenioidei</taxon>
        <taxon>Nototheniidae</taxon>
        <taxon>Dissostichus</taxon>
    </lineage>
</organism>
<reference evidence="1 2" key="1">
    <citation type="submission" date="2020-03" db="EMBL/GenBank/DDBJ databases">
        <title>Dissostichus mawsoni Genome sequencing and assembly.</title>
        <authorList>
            <person name="Park H."/>
        </authorList>
    </citation>
    <scope>NUCLEOTIDE SEQUENCE [LARGE SCALE GENOMIC DNA]</scope>
    <source>
        <strain evidence="1">DM0001</strain>
        <tissue evidence="1">Muscle</tissue>
    </source>
</reference>
<keyword evidence="2" id="KW-1185">Reference proteome</keyword>
<comment type="caution">
    <text evidence="1">The sequence shown here is derived from an EMBL/GenBank/DDBJ whole genome shotgun (WGS) entry which is preliminary data.</text>
</comment>
<dbReference type="Proteomes" id="UP000518266">
    <property type="component" value="Unassembled WGS sequence"/>
</dbReference>
<gene>
    <name evidence="1" type="ORF">F7725_005873</name>
</gene>
<name>A0A7J5YWP1_DISMA</name>
<dbReference type="AlphaFoldDB" id="A0A7J5YWP1"/>
<proteinExistence type="predicted"/>